<evidence type="ECO:0000256" key="8">
    <source>
        <dbReference type="ARBA" id="ARBA00023180"/>
    </source>
</evidence>
<dbReference type="PROSITE" id="PS50923">
    <property type="entry name" value="SUSHI"/>
    <property type="match status" value="5"/>
</dbReference>
<keyword evidence="1" id="KW-0399">Innate immunity</keyword>
<evidence type="ECO:0000256" key="3">
    <source>
        <dbReference type="ARBA" id="ARBA00022729"/>
    </source>
</evidence>
<dbReference type="Gene3D" id="2.10.70.10">
    <property type="entry name" value="Complement Module, domain 1"/>
    <property type="match status" value="5"/>
</dbReference>
<keyword evidence="7 9" id="KW-1015">Disulfide bond</keyword>
<dbReference type="InterPro" id="IPR050350">
    <property type="entry name" value="Compl-Cell_Adhes-Reg"/>
</dbReference>
<comment type="caution">
    <text evidence="9">Lacks conserved residue(s) required for the propagation of feature annotation.</text>
</comment>
<dbReference type="InterPro" id="IPR035976">
    <property type="entry name" value="Sushi/SCR/CCP_sf"/>
</dbReference>
<dbReference type="FunFam" id="2.10.70.10:FF:000033">
    <property type="entry name" value="Complement receptor type 1"/>
    <property type="match status" value="1"/>
</dbReference>
<dbReference type="PANTHER" id="PTHR19325">
    <property type="entry name" value="COMPLEMENT COMPONENT-RELATED SUSHI DOMAIN-CONTAINING"/>
    <property type="match status" value="1"/>
</dbReference>
<dbReference type="SUPFAM" id="SSF57535">
    <property type="entry name" value="Complement control module/SCR domain"/>
    <property type="match status" value="5"/>
</dbReference>
<keyword evidence="5" id="KW-0391">Immunity</keyword>
<keyword evidence="4" id="KW-0677">Repeat</keyword>
<keyword evidence="2 9" id="KW-0768">Sushi</keyword>
<evidence type="ECO:0000256" key="7">
    <source>
        <dbReference type="ARBA" id="ARBA00023157"/>
    </source>
</evidence>
<feature type="disulfide bond" evidence="9">
    <location>
        <begin position="323"/>
        <end position="350"/>
    </location>
</feature>
<evidence type="ECO:0000256" key="2">
    <source>
        <dbReference type="ARBA" id="ARBA00022659"/>
    </source>
</evidence>
<accession>A0A2Y9JUA9</accession>
<name>A0A2Y9JUA9_ENHLU</name>
<evidence type="ECO:0000256" key="9">
    <source>
        <dbReference type="PROSITE-ProRule" id="PRU00302"/>
    </source>
</evidence>
<dbReference type="GO" id="GO:0006958">
    <property type="term" value="P:complement activation, classical pathway"/>
    <property type="evidence" value="ECO:0007669"/>
    <property type="project" value="UniProtKB-KW"/>
</dbReference>
<dbReference type="AlphaFoldDB" id="A0A2Y9JUA9"/>
<evidence type="ECO:0000256" key="4">
    <source>
        <dbReference type="ARBA" id="ARBA00022737"/>
    </source>
</evidence>
<gene>
    <name evidence="12" type="primary">LOC111150949</name>
</gene>
<evidence type="ECO:0000256" key="1">
    <source>
        <dbReference type="ARBA" id="ARBA00022588"/>
    </source>
</evidence>
<protein>
    <submittedName>
        <fullName evidence="12">Complement receptor type 1-like</fullName>
    </submittedName>
</protein>
<dbReference type="FunFam" id="2.10.70.10:FF:000014">
    <property type="entry name" value="Membrane cofactor protein"/>
    <property type="match status" value="1"/>
</dbReference>
<keyword evidence="11" id="KW-1185">Reference proteome</keyword>
<evidence type="ECO:0000259" key="10">
    <source>
        <dbReference type="PROSITE" id="PS50923"/>
    </source>
</evidence>
<dbReference type="GO" id="GO:1903659">
    <property type="term" value="P:regulation of complement-dependent cytotoxicity"/>
    <property type="evidence" value="ECO:0007669"/>
    <property type="project" value="UniProtKB-ARBA"/>
</dbReference>
<keyword evidence="3" id="KW-0732">Signal</keyword>
<dbReference type="Proteomes" id="UP000248482">
    <property type="component" value="Unplaced"/>
</dbReference>
<dbReference type="KEGG" id="elk:111150949"/>
<feature type="non-terminal residue" evidence="12">
    <location>
        <position position="580"/>
    </location>
</feature>
<feature type="domain" description="Sushi" evidence="10">
    <location>
        <begin position="233"/>
        <end position="290"/>
    </location>
</feature>
<dbReference type="STRING" id="391180.A0A2Y9JUA9"/>
<dbReference type="Pfam" id="PF00084">
    <property type="entry name" value="Sushi"/>
    <property type="match status" value="5"/>
</dbReference>
<reference evidence="12" key="1">
    <citation type="submission" date="2025-08" db="UniProtKB">
        <authorList>
            <consortium name="RefSeq"/>
        </authorList>
    </citation>
    <scope>IDENTIFICATION</scope>
    <source>
        <tissue evidence="12">Blood</tissue>
    </source>
</reference>
<dbReference type="SMART" id="SM00032">
    <property type="entry name" value="CCP"/>
    <property type="match status" value="5"/>
</dbReference>
<evidence type="ECO:0000313" key="11">
    <source>
        <dbReference type="Proteomes" id="UP000248482"/>
    </source>
</evidence>
<dbReference type="GeneID" id="111150949"/>
<dbReference type="RefSeq" id="XP_022364351.1">
    <property type="nucleotide sequence ID" value="XM_022508643.1"/>
</dbReference>
<feature type="domain" description="Sushi" evidence="10">
    <location>
        <begin position="416"/>
        <end position="486"/>
    </location>
</feature>
<feature type="domain" description="Sushi" evidence="10">
    <location>
        <begin position="353"/>
        <end position="415"/>
    </location>
</feature>
<feature type="disulfide bond" evidence="9">
    <location>
        <begin position="263"/>
        <end position="290"/>
    </location>
</feature>
<keyword evidence="6" id="KW-0180">Complement pathway</keyword>
<organism evidence="11 12">
    <name type="scientific">Enhydra lutris kenyoni</name>
    <name type="common">northern sea otter</name>
    <dbReference type="NCBI Taxonomy" id="391180"/>
    <lineage>
        <taxon>Eukaryota</taxon>
        <taxon>Metazoa</taxon>
        <taxon>Chordata</taxon>
        <taxon>Craniata</taxon>
        <taxon>Vertebrata</taxon>
        <taxon>Euteleostomi</taxon>
        <taxon>Mammalia</taxon>
        <taxon>Eutheria</taxon>
        <taxon>Laurasiatheria</taxon>
        <taxon>Carnivora</taxon>
        <taxon>Caniformia</taxon>
        <taxon>Musteloidea</taxon>
        <taxon>Mustelidae</taxon>
        <taxon>Lutrinae</taxon>
        <taxon>Enhydra</taxon>
    </lineage>
</organism>
<evidence type="ECO:0000256" key="6">
    <source>
        <dbReference type="ARBA" id="ARBA00022875"/>
    </source>
</evidence>
<feature type="domain" description="Sushi" evidence="10">
    <location>
        <begin position="292"/>
        <end position="352"/>
    </location>
</feature>
<dbReference type="PANTHER" id="PTHR19325:SF391">
    <property type="entry name" value="COMPLEMENT RECEPTOR TYPE 2"/>
    <property type="match status" value="1"/>
</dbReference>
<dbReference type="GO" id="GO:0045087">
    <property type="term" value="P:innate immune response"/>
    <property type="evidence" value="ECO:0007669"/>
    <property type="project" value="UniProtKB-KW"/>
</dbReference>
<dbReference type="InterPro" id="IPR000436">
    <property type="entry name" value="Sushi_SCR_CCP_dom"/>
</dbReference>
<dbReference type="FunFam" id="2.10.70.10:FF:000070">
    <property type="entry name" value="Complement C3d receptor 2"/>
    <property type="match status" value="1"/>
</dbReference>
<proteinExistence type="predicted"/>
<dbReference type="FunFam" id="2.10.70.10:FF:000008">
    <property type="entry name" value="Complement receptor type 1"/>
    <property type="match status" value="1"/>
</dbReference>
<sequence length="580" mass="63897">MDFPFCAVVNTDFYLVVVLLEWHKGYRGLAQSLPLIHVPSPSRYFCPSFTRVFGQAVLGVQFSPYTALHQTAFTRLGPQPTTDTHREPSFAQIPWRHLGLKGRGKLQGPRCHKLQTEGKCEMFTQCGLKTNNKYKTSSTHCISDELFDPLLFKLPSLFPAIPCGPPPAIANGNVINPYREDFPYGTVVTYRCHPGQRGKKQFELVGNPSIYCTSKDNRVGTWSSPPPQCIIPNKCTPPDIDNAVRVSENKTLFSLHETVRFICEPGFVMKGPSSVQCQAQNTWGPELPSCSRVCQLPPEILHGMHSAENQANFSPGQEVSYSCEPGYDLRGAASLRCTPQGDWSPAAPRCTVKSCADFRGQLPNGRVLLPLNFQLGAKVSFVCDEGFHLKGSSASYCVLVGMESLWNDSAPVCERIFCPNPPSILNGQHTGPSQGDFPYGKEINYTCDNNPARGMTFSLIGESTLRCTSDDEGNGIWSGPAPRCELAGPAGQCIFPYVPSRSEYLGENLPISMGTVILAWERDFLIKSHRLYNAKTEPCCKPWTTGDNDVSVYRLIGKTSIACVISGKTVTWDDDPPVCE</sequence>
<evidence type="ECO:0000256" key="5">
    <source>
        <dbReference type="ARBA" id="ARBA00022859"/>
    </source>
</evidence>
<evidence type="ECO:0000313" key="12">
    <source>
        <dbReference type="RefSeq" id="XP_022364351.1"/>
    </source>
</evidence>
<dbReference type="CDD" id="cd00033">
    <property type="entry name" value="CCP"/>
    <property type="match status" value="5"/>
</dbReference>
<dbReference type="OrthoDB" id="9740803at2759"/>
<keyword evidence="8" id="KW-0325">Glycoprotein</keyword>
<feature type="disulfide bond" evidence="9">
    <location>
        <begin position="294"/>
        <end position="337"/>
    </location>
</feature>
<feature type="domain" description="Sushi" evidence="10">
    <location>
        <begin position="161"/>
        <end position="231"/>
    </location>
</feature>